<dbReference type="GO" id="GO:0047372">
    <property type="term" value="F:monoacylglycerol lipase activity"/>
    <property type="evidence" value="ECO:0007669"/>
    <property type="project" value="TreeGrafter"/>
</dbReference>
<dbReference type="InterPro" id="IPR050266">
    <property type="entry name" value="AB_hydrolase_sf"/>
</dbReference>
<name>A0A2D0N489_FLAN2</name>
<gene>
    <name evidence="2" type="ORF">CRP01_28345</name>
</gene>
<evidence type="ECO:0000259" key="1">
    <source>
        <dbReference type="Pfam" id="PF00561"/>
    </source>
</evidence>
<feature type="domain" description="AB hydrolase-1" evidence="1">
    <location>
        <begin position="35"/>
        <end position="278"/>
    </location>
</feature>
<keyword evidence="3" id="KW-1185">Reference proteome</keyword>
<protein>
    <submittedName>
        <fullName evidence="2">Alpha/beta hydrolase</fullName>
    </submittedName>
</protein>
<dbReference type="SUPFAM" id="SSF53474">
    <property type="entry name" value="alpha/beta-Hydrolases"/>
    <property type="match status" value="1"/>
</dbReference>
<evidence type="ECO:0000313" key="3">
    <source>
        <dbReference type="Proteomes" id="UP000223913"/>
    </source>
</evidence>
<dbReference type="InterPro" id="IPR029058">
    <property type="entry name" value="AB_hydrolase_fold"/>
</dbReference>
<dbReference type="AlphaFoldDB" id="A0A2D0N489"/>
<evidence type="ECO:0000313" key="2">
    <source>
        <dbReference type="EMBL" id="PHN03305.1"/>
    </source>
</evidence>
<dbReference type="InterPro" id="IPR000073">
    <property type="entry name" value="AB_hydrolase_1"/>
</dbReference>
<reference evidence="2 3" key="1">
    <citation type="submission" date="2017-10" db="EMBL/GenBank/DDBJ databases">
        <title>The draft genome sequence of Lewinella nigricans NBRC 102662.</title>
        <authorList>
            <person name="Wang K."/>
        </authorList>
    </citation>
    <scope>NUCLEOTIDE SEQUENCE [LARGE SCALE GENOMIC DNA]</scope>
    <source>
        <strain evidence="2 3">NBRC 102662</strain>
    </source>
</reference>
<dbReference type="Proteomes" id="UP000223913">
    <property type="component" value="Unassembled WGS sequence"/>
</dbReference>
<dbReference type="PANTHER" id="PTHR43798:SF33">
    <property type="entry name" value="HYDROLASE, PUTATIVE (AFU_ORTHOLOGUE AFUA_2G14860)-RELATED"/>
    <property type="match status" value="1"/>
</dbReference>
<dbReference type="Gene3D" id="3.40.50.1820">
    <property type="entry name" value="alpha/beta hydrolase"/>
    <property type="match status" value="1"/>
</dbReference>
<dbReference type="Pfam" id="PF00561">
    <property type="entry name" value="Abhydrolase_1"/>
    <property type="match status" value="1"/>
</dbReference>
<comment type="caution">
    <text evidence="2">The sequence shown here is derived from an EMBL/GenBank/DDBJ whole genome shotgun (WGS) entry which is preliminary data.</text>
</comment>
<sequence length="295" mass="33956">MKTTLLTPQQWQAAGQYLHFNGRQIFYRQSGGGKPVLLLIHGFPTASWDWYRIWDRLADHFHLIAADMLGFGFSDKPRPYRYRIAEQADLQEHLLQELGCRKAHILAHDYGDTVAQELLARRLTGDLSFDIQSVVFLNGGLFPGIHQARPIQKLLISPIGRYMTPFLGKSNLAKTFRRIFGPHTQPTEEEIDQFWELIDHQEGKTVIPLLIRYMQERNQYRDRWVGALQKSLLPMLLINGALDPVSGAHMAARYRKVVPRARVVELKQIGHYPQVEAPVRTVDELLLFQRIGDLA</sequence>
<dbReference type="RefSeq" id="WP_099153434.1">
    <property type="nucleotide sequence ID" value="NZ_PDUD01000033.1"/>
</dbReference>
<dbReference type="EMBL" id="PDUD01000033">
    <property type="protein sequence ID" value="PHN03305.1"/>
    <property type="molecule type" value="Genomic_DNA"/>
</dbReference>
<proteinExistence type="predicted"/>
<dbReference type="OrthoDB" id="9799612at2"/>
<dbReference type="PANTHER" id="PTHR43798">
    <property type="entry name" value="MONOACYLGLYCEROL LIPASE"/>
    <property type="match status" value="1"/>
</dbReference>
<dbReference type="GO" id="GO:0046464">
    <property type="term" value="P:acylglycerol catabolic process"/>
    <property type="evidence" value="ECO:0007669"/>
    <property type="project" value="TreeGrafter"/>
</dbReference>
<keyword evidence="2" id="KW-0378">Hydrolase</keyword>
<organism evidence="2 3">
    <name type="scientific">Flavilitoribacter nigricans (strain ATCC 23147 / DSM 23189 / NBRC 102662 / NCIMB 1420 / SS-2)</name>
    <name type="common">Lewinella nigricans</name>
    <dbReference type="NCBI Taxonomy" id="1122177"/>
    <lineage>
        <taxon>Bacteria</taxon>
        <taxon>Pseudomonadati</taxon>
        <taxon>Bacteroidota</taxon>
        <taxon>Saprospiria</taxon>
        <taxon>Saprospirales</taxon>
        <taxon>Lewinellaceae</taxon>
        <taxon>Flavilitoribacter</taxon>
    </lineage>
</organism>
<dbReference type="GO" id="GO:0016020">
    <property type="term" value="C:membrane"/>
    <property type="evidence" value="ECO:0007669"/>
    <property type="project" value="TreeGrafter"/>
</dbReference>
<accession>A0A2D0N489</accession>